<comment type="caution">
    <text evidence="2">The sequence shown here is derived from an EMBL/GenBank/DDBJ whole genome shotgun (WGS) entry which is preliminary data.</text>
</comment>
<dbReference type="EMBL" id="CAJMXA010003025">
    <property type="protein sequence ID" value="CAE6490340.1"/>
    <property type="molecule type" value="Genomic_DNA"/>
</dbReference>
<protein>
    <submittedName>
        <fullName evidence="2">Uncharacterized protein</fullName>
    </submittedName>
</protein>
<dbReference type="Proteomes" id="UP000663853">
    <property type="component" value="Unassembled WGS sequence"/>
</dbReference>
<gene>
    <name evidence="2" type="ORF">RDB_LOCUS100430</name>
</gene>
<organism evidence="2 3">
    <name type="scientific">Rhizoctonia solani</name>
    <dbReference type="NCBI Taxonomy" id="456999"/>
    <lineage>
        <taxon>Eukaryota</taxon>
        <taxon>Fungi</taxon>
        <taxon>Dikarya</taxon>
        <taxon>Basidiomycota</taxon>
        <taxon>Agaricomycotina</taxon>
        <taxon>Agaricomycetes</taxon>
        <taxon>Cantharellales</taxon>
        <taxon>Ceratobasidiaceae</taxon>
        <taxon>Rhizoctonia</taxon>
    </lineage>
</organism>
<keyword evidence="1" id="KW-1133">Transmembrane helix</keyword>
<evidence type="ECO:0000256" key="1">
    <source>
        <dbReference type="SAM" id="Phobius"/>
    </source>
</evidence>
<sequence>MSHLPAPYTLNAKAPTEFDRFTPVNYVKVDNDLASALGVTTDNPLSQSMIAVTIRDSIQSLGTIVHPEGGLISYRGCIVSTQNLTDTHVAIAAHIVEKCDGYAKDAEITIFIYIMSRQVDYYVVDHKARTIVWADGQAPESFEGATRAKHEHEYWIHMENFPGPRFSTPEDLCLLKDVLSSNANDALTSEGSTSPMSVPQIQAHLTFLESFSGASGIHQTYAVARLWSLILQSRVINKYGTPEARLDRFISITENPPAFAGAYAPIARLMFKCPHAHLGRCSKAWADRIAYTEEWRKFKSTNEQEWKRTIALSCVLVIATLLANKQRSCLFKIPSHTALLTALGSTASAYCLLDESQNLGGHAADASTYFQEREEILYGVQKLAIINAVPQALLFWSFLFFLLSVFFL</sequence>
<evidence type="ECO:0000313" key="2">
    <source>
        <dbReference type="EMBL" id="CAE6490340.1"/>
    </source>
</evidence>
<dbReference type="AlphaFoldDB" id="A0A8H3CQI2"/>
<proteinExistence type="predicted"/>
<keyword evidence="1" id="KW-0472">Membrane</keyword>
<evidence type="ECO:0000313" key="3">
    <source>
        <dbReference type="Proteomes" id="UP000663853"/>
    </source>
</evidence>
<feature type="transmembrane region" description="Helical" evidence="1">
    <location>
        <begin position="383"/>
        <end position="407"/>
    </location>
</feature>
<name>A0A8H3CQI2_9AGAM</name>
<keyword evidence="1" id="KW-0812">Transmembrane</keyword>
<reference evidence="2" key="1">
    <citation type="submission" date="2021-01" db="EMBL/GenBank/DDBJ databases">
        <authorList>
            <person name="Kaushik A."/>
        </authorList>
    </citation>
    <scope>NUCLEOTIDE SEQUENCE</scope>
    <source>
        <strain evidence="2">AG6-10EEA</strain>
    </source>
</reference>
<accession>A0A8H3CQI2</accession>